<keyword evidence="1" id="KW-1185">Reference proteome</keyword>
<evidence type="ECO:0000313" key="2">
    <source>
        <dbReference type="WBParaSite" id="jg8939"/>
    </source>
</evidence>
<sequence length="159" mass="17686">MTVKPSKMPEFQTNEYPSGAEAEIKLVKENLSKIPDSSGAILELVGEESKKDKLVVGFGRSLKRNGSNYRVLRATFNIDNVPKRVGTGFTVTFRGYLLCWRECATLTHGASIRLSCGQVVNFSNGFVDEKGNLRLRLSSLSRETFLTLVVQVVQQSRNI</sequence>
<dbReference type="Proteomes" id="UP000887574">
    <property type="component" value="Unplaced"/>
</dbReference>
<protein>
    <submittedName>
        <fullName evidence="2">Uncharacterized protein</fullName>
    </submittedName>
</protein>
<accession>A0A915ER87</accession>
<dbReference type="WBParaSite" id="jg8939">
    <property type="protein sequence ID" value="jg8939"/>
    <property type="gene ID" value="jg8939"/>
</dbReference>
<evidence type="ECO:0000313" key="1">
    <source>
        <dbReference type="Proteomes" id="UP000887574"/>
    </source>
</evidence>
<dbReference type="AlphaFoldDB" id="A0A915ER87"/>
<name>A0A915ER87_9BILA</name>
<organism evidence="1 2">
    <name type="scientific">Ditylenchus dipsaci</name>
    <dbReference type="NCBI Taxonomy" id="166011"/>
    <lineage>
        <taxon>Eukaryota</taxon>
        <taxon>Metazoa</taxon>
        <taxon>Ecdysozoa</taxon>
        <taxon>Nematoda</taxon>
        <taxon>Chromadorea</taxon>
        <taxon>Rhabditida</taxon>
        <taxon>Tylenchina</taxon>
        <taxon>Tylenchomorpha</taxon>
        <taxon>Sphaerularioidea</taxon>
        <taxon>Anguinidae</taxon>
        <taxon>Anguininae</taxon>
        <taxon>Ditylenchus</taxon>
    </lineage>
</organism>
<proteinExistence type="predicted"/>
<reference evidence="2" key="1">
    <citation type="submission" date="2022-11" db="UniProtKB">
        <authorList>
            <consortium name="WormBaseParasite"/>
        </authorList>
    </citation>
    <scope>IDENTIFICATION</scope>
</reference>